<dbReference type="Proteomes" id="UP000184322">
    <property type="component" value="Chromosome"/>
</dbReference>
<gene>
    <name evidence="2" type="ORF">BLA55_03590</name>
</gene>
<name>A0A1L4FSY7_9BACT</name>
<dbReference type="KEGG" id="mpul:BLA55_03590"/>
<feature type="transmembrane region" description="Helical" evidence="1">
    <location>
        <begin position="78"/>
        <end position="98"/>
    </location>
</feature>
<reference evidence="3" key="1">
    <citation type="submission" date="2016-10" db="EMBL/GenBank/DDBJ databases">
        <authorList>
            <person name="Beylefeld A."/>
            <person name="Abolnik C."/>
        </authorList>
    </citation>
    <scope>NUCLEOTIDE SEQUENCE [LARGE SCALE GENOMIC DNA]</scope>
    <source>
        <strain evidence="3">B359_6</strain>
    </source>
</reference>
<keyword evidence="1" id="KW-0472">Membrane</keyword>
<feature type="transmembrane region" description="Helical" evidence="1">
    <location>
        <begin position="48"/>
        <end position="72"/>
    </location>
</feature>
<accession>A0A1L4FSY7</accession>
<keyword evidence="3" id="KW-1185">Reference proteome</keyword>
<evidence type="ECO:0000313" key="2">
    <source>
        <dbReference type="EMBL" id="APJ38716.1"/>
    </source>
</evidence>
<keyword evidence="1" id="KW-0812">Transmembrane</keyword>
<dbReference type="RefSeq" id="WP_073372719.1">
    <property type="nucleotide sequence ID" value="NZ_CP017813.1"/>
</dbReference>
<keyword evidence="1" id="KW-1133">Transmembrane helix</keyword>
<evidence type="ECO:0008006" key="4">
    <source>
        <dbReference type="Google" id="ProtNLM"/>
    </source>
</evidence>
<dbReference type="Pfam" id="PF11335">
    <property type="entry name" value="DUF3137"/>
    <property type="match status" value="1"/>
</dbReference>
<evidence type="ECO:0000256" key="1">
    <source>
        <dbReference type="SAM" id="Phobius"/>
    </source>
</evidence>
<organism evidence="2 3">
    <name type="scientific">Mycoplasmopsis pullorum</name>
    <dbReference type="NCBI Taxonomy" id="48003"/>
    <lineage>
        <taxon>Bacteria</taxon>
        <taxon>Bacillati</taxon>
        <taxon>Mycoplasmatota</taxon>
        <taxon>Mycoplasmoidales</taxon>
        <taxon>Metamycoplasmataceae</taxon>
        <taxon>Mycoplasmopsis</taxon>
    </lineage>
</organism>
<dbReference type="AlphaFoldDB" id="A0A1L4FSY7"/>
<protein>
    <recommendedName>
        <fullName evidence="4">DUF3137 domain-containing protein</fullName>
    </recommendedName>
</protein>
<dbReference type="OrthoDB" id="401412at2"/>
<dbReference type="EMBL" id="CP017813">
    <property type="protein sequence ID" value="APJ38716.1"/>
    <property type="molecule type" value="Genomic_DNA"/>
</dbReference>
<evidence type="ECO:0000313" key="3">
    <source>
        <dbReference type="Proteomes" id="UP000184322"/>
    </source>
</evidence>
<dbReference type="InterPro" id="IPR021484">
    <property type="entry name" value="DUF3137"/>
</dbReference>
<dbReference type="STRING" id="48003.BLA55_03590"/>
<sequence length="352" mass="41793">MKRVKDYIPFDQYESSIGSPVFDYIHKNAAESLNNVNKYSQFIKKFQIWFFLADALLIGLTLVFIYCCFRFNYSSFKIPFILFFILSLILSLIIYYGLARYKAEAQRYLKARINEFELYSNIFNKIEDVEYLGIEFNLENTPFTKKFLTLNRSPYIPSGATIFRIWPIHKFLISDEFVAYFVCVTWKWVVHNGKTTQVYYRNSGYFNIDIEGMDEDKKFAFSMLNQKYNDKFLHGLKPIKLENPDFNKRFNMHSDNEVKARMLATPLFMEIANQRYNDTKGIRFGKQFISLYATYDYIQINVDLDKNNGIMLLDTKFRGDLTKWCRSIYSDLITDSYSIYFLLSLITISSYI</sequence>
<proteinExistence type="predicted"/>